<dbReference type="RefSeq" id="WP_014705179.1">
    <property type="nucleotide sequence ID" value="NC_017856.1"/>
</dbReference>
<evidence type="ECO:0000313" key="2">
    <source>
        <dbReference type="Proteomes" id="UP000009145"/>
    </source>
</evidence>
<dbReference type="STRING" id="754477.Q7C_2640"/>
<gene>
    <name evidence="1" type="ordered locus">Q7C_2640</name>
</gene>
<proteinExistence type="predicted"/>
<reference evidence="1 2" key="1">
    <citation type="journal article" date="2012" name="J. Bacteriol.">
        <title>Complete genome sequences of Methylophaga sp. strain JAM1 and Methylophaga sp. strain JAM7.</title>
        <authorList>
            <person name="Villeneuve C."/>
            <person name="Martineau C."/>
            <person name="Mauffrey F."/>
            <person name="Villemur R."/>
        </authorList>
    </citation>
    <scope>NUCLEOTIDE SEQUENCE [LARGE SCALE GENOMIC DNA]</scope>
    <source>
        <strain evidence="1 2">JAM7</strain>
    </source>
</reference>
<keyword evidence="2" id="KW-1185">Reference proteome</keyword>
<organism evidence="1 2">
    <name type="scientific">Methylophaga frappieri (strain ATCC BAA-2434 / DSM 25690 / JAM7)</name>
    <dbReference type="NCBI Taxonomy" id="754477"/>
    <lineage>
        <taxon>Bacteria</taxon>
        <taxon>Pseudomonadati</taxon>
        <taxon>Pseudomonadota</taxon>
        <taxon>Gammaproteobacteria</taxon>
        <taxon>Thiotrichales</taxon>
        <taxon>Piscirickettsiaceae</taxon>
        <taxon>Methylophaga</taxon>
    </lineage>
</organism>
<dbReference type="AlphaFoldDB" id="I1YLG8"/>
<dbReference type="PATRIC" id="fig|754477.3.peg.2596"/>
<name>I1YLG8_METFJ</name>
<dbReference type="OrthoDB" id="5295974at2"/>
<sequence>MTFNREFSLIWPGASHLFQPLNRLHLPDRLQTLIERARLTENNADVVSLLMSSTSQRPDLPMAKIRFPEETAICADPCYLHADRDRLLMFRQTIQLTQLEMQAIQAALSPLLTGYASSWLTFDSRHWGLRLNAKPDMQCYSPEKLEGKPITDALPQGKDAGKWRRLMNEMQMVLAQHPVNIEREAAGLLPINAVWFSGLDSYIPSVKWDWLLGKNALLPALAKTVNRPYYSDMKTSAKWPSGCGITVLPQVEEQTADPYVELLPWLEAVWRQLRTFQIGTFKLIIPEHGTYSLACWRSWC</sequence>
<dbReference type="HOGENOM" id="CLU_037503_0_0_6"/>
<dbReference type="EMBL" id="CP003380">
    <property type="protein sequence ID" value="AFJ03761.1"/>
    <property type="molecule type" value="Genomic_DNA"/>
</dbReference>
<dbReference type="eggNOG" id="COG4255">
    <property type="taxonomic scope" value="Bacteria"/>
</dbReference>
<accession>I1YLG8</accession>
<dbReference type="KEGG" id="mec:Q7C_2640"/>
<dbReference type="Proteomes" id="UP000009145">
    <property type="component" value="Chromosome"/>
</dbReference>
<evidence type="ECO:0000313" key="1">
    <source>
        <dbReference type="EMBL" id="AFJ03761.1"/>
    </source>
</evidence>
<dbReference type="GO" id="GO:0004619">
    <property type="term" value="F:phosphoglycerate mutase activity"/>
    <property type="evidence" value="ECO:0007669"/>
    <property type="project" value="InterPro"/>
</dbReference>
<protein>
    <submittedName>
        <fullName evidence="1">Regulatory protein, RpfE type</fullName>
    </submittedName>
</protein>